<dbReference type="EMBL" id="OU898279">
    <property type="protein sequence ID" value="CAG9833366.1"/>
    <property type="molecule type" value="Genomic_DNA"/>
</dbReference>
<keyword evidence="10 11" id="KW-0066">ATP synthesis</keyword>
<evidence type="ECO:0000313" key="13">
    <source>
        <dbReference type="EMBL" id="CAG9833366.1"/>
    </source>
</evidence>
<evidence type="ECO:0000256" key="7">
    <source>
        <dbReference type="ARBA" id="ARBA00023065"/>
    </source>
</evidence>
<keyword evidence="7 11" id="KW-0406">Ion transport</keyword>
<dbReference type="GO" id="GO:0015986">
    <property type="term" value="P:proton motive force-driven ATP synthesis"/>
    <property type="evidence" value="ECO:0007669"/>
    <property type="project" value="InterPro"/>
</dbReference>
<evidence type="ECO:0000256" key="6">
    <source>
        <dbReference type="ARBA" id="ARBA00022792"/>
    </source>
</evidence>
<keyword evidence="9 12" id="KW-0472">Membrane</keyword>
<keyword evidence="12" id="KW-0812">Transmembrane</keyword>
<evidence type="ECO:0000256" key="9">
    <source>
        <dbReference type="ARBA" id="ARBA00023136"/>
    </source>
</evidence>
<keyword evidence="14" id="KW-1185">Reference proteome</keyword>
<evidence type="ECO:0000256" key="12">
    <source>
        <dbReference type="SAM" id="Phobius"/>
    </source>
</evidence>
<proteinExistence type="inferred from homology"/>
<evidence type="ECO:0000256" key="11">
    <source>
        <dbReference type="RuleBase" id="RU367005"/>
    </source>
</evidence>
<evidence type="ECO:0000256" key="1">
    <source>
        <dbReference type="ARBA" id="ARBA00004273"/>
    </source>
</evidence>
<evidence type="ECO:0000256" key="2">
    <source>
        <dbReference type="ARBA" id="ARBA00007333"/>
    </source>
</evidence>
<feature type="transmembrane region" description="Helical" evidence="12">
    <location>
        <begin position="12"/>
        <end position="30"/>
    </location>
</feature>
<comment type="subunit">
    <text evidence="11">F-type ATPases have 2 components, CF(1) - the catalytic core - and CF(0) - the membrane proton channel. CF(1) and CF(0) have multiple subunits.</text>
</comment>
<evidence type="ECO:0000256" key="4">
    <source>
        <dbReference type="ARBA" id="ARBA00022547"/>
    </source>
</evidence>
<keyword evidence="6 11" id="KW-0999">Mitochondrion inner membrane</keyword>
<dbReference type="GO" id="GO:0005743">
    <property type="term" value="C:mitochondrial inner membrane"/>
    <property type="evidence" value="ECO:0007669"/>
    <property type="project" value="UniProtKB-SubCell"/>
</dbReference>
<dbReference type="AlphaFoldDB" id="A0A9N9XC63"/>
<sequence length="171" mass="19285">MSTPDHVKLSPFLKLLRFGLLIAGIFYGAAKYRNFKRAVSTKTKEPEMGNETLNLESAAFQAESVTSKKTNKSVIKEDIKDNVDHSIGVQNSVETTKQSIKSETVKNTGHDISKKSLFGKENDTKNKKEMNALTEELQNQQITGEYHIETFENNVPYAIPENKYDSIIRVN</sequence>
<keyword evidence="8 11" id="KW-0496">Mitochondrion</keyword>
<evidence type="ECO:0000256" key="3">
    <source>
        <dbReference type="ARBA" id="ARBA00022448"/>
    </source>
</evidence>
<comment type="function">
    <text evidence="11">Subunit e, of the mitochondrial membrane ATP synthase complex (F(1)F(0) ATP synthase or Complex V) that produces ATP from ADP in the presence of a proton gradient across the membrane which is generated by electron transport complexes of the respiratory chain. ATP synthase complex consist of a soluble F(1) head domain - the catalytic core - and a membrane F(1) domain - the membrane proton channel. These two domains are linked by a central stalk rotating inside the F(1) region and a stationary peripheral stalk. During catalysis, ATP synthesis in the catalytic domain of F(1) is coupled via a rotary mechanism of the central stalk subunits to proton translocation. In vivo, can only synthesize ATP although its ATP hydrolase activity can be activated artificially in vitro. Part of the complex F(0) domain.</text>
</comment>
<evidence type="ECO:0000256" key="8">
    <source>
        <dbReference type="ARBA" id="ARBA00023128"/>
    </source>
</evidence>
<comment type="subcellular location">
    <subcellularLocation>
        <location evidence="1 11">Mitochondrion inner membrane</location>
    </subcellularLocation>
</comment>
<gene>
    <name evidence="13" type="ORF">DIABBA_LOCUS6775</name>
</gene>
<comment type="similarity">
    <text evidence="2 11">Belongs to the ATPase e subunit family.</text>
</comment>
<reference evidence="13" key="1">
    <citation type="submission" date="2022-01" db="EMBL/GenBank/DDBJ databases">
        <authorList>
            <person name="King R."/>
        </authorList>
    </citation>
    <scope>NUCLEOTIDE SEQUENCE</scope>
</reference>
<evidence type="ECO:0000313" key="14">
    <source>
        <dbReference type="Proteomes" id="UP001153709"/>
    </source>
</evidence>
<organism evidence="13 14">
    <name type="scientific">Diabrotica balteata</name>
    <name type="common">Banded cucumber beetle</name>
    <dbReference type="NCBI Taxonomy" id="107213"/>
    <lineage>
        <taxon>Eukaryota</taxon>
        <taxon>Metazoa</taxon>
        <taxon>Ecdysozoa</taxon>
        <taxon>Arthropoda</taxon>
        <taxon>Hexapoda</taxon>
        <taxon>Insecta</taxon>
        <taxon>Pterygota</taxon>
        <taxon>Neoptera</taxon>
        <taxon>Endopterygota</taxon>
        <taxon>Coleoptera</taxon>
        <taxon>Polyphaga</taxon>
        <taxon>Cucujiformia</taxon>
        <taxon>Chrysomeloidea</taxon>
        <taxon>Chrysomelidae</taxon>
        <taxon>Galerucinae</taxon>
        <taxon>Diabroticina</taxon>
        <taxon>Diabroticites</taxon>
        <taxon>Diabrotica</taxon>
    </lineage>
</organism>
<dbReference type="InterPro" id="IPR008386">
    <property type="entry name" value="ATP_synth_F0_esu_mt"/>
</dbReference>
<accession>A0A9N9XC63</accession>
<dbReference type="OrthoDB" id="9982108at2759"/>
<dbReference type="GO" id="GO:0045259">
    <property type="term" value="C:proton-transporting ATP synthase complex"/>
    <property type="evidence" value="ECO:0007669"/>
    <property type="project" value="UniProtKB-UniRule"/>
</dbReference>
<dbReference type="Proteomes" id="UP001153709">
    <property type="component" value="Chromosome 4"/>
</dbReference>
<evidence type="ECO:0000256" key="10">
    <source>
        <dbReference type="ARBA" id="ARBA00023310"/>
    </source>
</evidence>
<keyword evidence="4 11" id="KW-0138">CF(0)</keyword>
<keyword evidence="12" id="KW-1133">Transmembrane helix</keyword>
<protein>
    <recommendedName>
        <fullName evidence="11">ATP synthase F(0) complex subunit e, mitochondrial</fullName>
    </recommendedName>
</protein>
<name>A0A9N9XC63_DIABA</name>
<keyword evidence="5 11" id="KW-0375">Hydrogen ion transport</keyword>
<evidence type="ECO:0000256" key="5">
    <source>
        <dbReference type="ARBA" id="ARBA00022781"/>
    </source>
</evidence>
<keyword evidence="3 11" id="KW-0813">Transport</keyword>
<dbReference type="Pfam" id="PF05680">
    <property type="entry name" value="ATP-synt_E"/>
    <property type="match status" value="1"/>
</dbReference>
<dbReference type="GO" id="GO:0015078">
    <property type="term" value="F:proton transmembrane transporter activity"/>
    <property type="evidence" value="ECO:0007669"/>
    <property type="project" value="InterPro"/>
</dbReference>